<comment type="caution">
    <text evidence="2">The sequence shown here is derived from an EMBL/GenBank/DDBJ whole genome shotgun (WGS) entry which is preliminary data.</text>
</comment>
<dbReference type="InterPro" id="IPR013211">
    <property type="entry name" value="LVIVD"/>
</dbReference>
<proteinExistence type="predicted"/>
<organism evidence="2 3">
    <name type="scientific">Haloglomus irregulare</name>
    <dbReference type="NCBI Taxonomy" id="2234134"/>
    <lineage>
        <taxon>Archaea</taxon>
        <taxon>Methanobacteriati</taxon>
        <taxon>Methanobacteriota</taxon>
        <taxon>Stenosarchaea group</taxon>
        <taxon>Halobacteria</taxon>
        <taxon>Halobacteriales</taxon>
        <taxon>Natronomonadaceae</taxon>
        <taxon>Haloglomus</taxon>
    </lineage>
</organism>
<gene>
    <name evidence="2" type="ORF">DP107_15060</name>
</gene>
<feature type="compositionally biased region" description="Basic and acidic residues" evidence="1">
    <location>
        <begin position="481"/>
        <end position="499"/>
    </location>
</feature>
<feature type="region of interest" description="Disordered" evidence="1">
    <location>
        <begin position="458"/>
        <end position="500"/>
    </location>
</feature>
<accession>A0A554MX38</accession>
<protein>
    <recommendedName>
        <fullName evidence="4">LVIVD repeat-containing protein</fullName>
    </recommendedName>
</protein>
<dbReference type="OrthoDB" id="134269at2157"/>
<name>A0A554MX38_9EURY</name>
<feature type="compositionally biased region" description="Polar residues" evidence="1">
    <location>
        <begin position="462"/>
        <end position="476"/>
    </location>
</feature>
<evidence type="ECO:0000313" key="2">
    <source>
        <dbReference type="EMBL" id="TSD09684.1"/>
    </source>
</evidence>
<dbReference type="SUPFAM" id="SSF75011">
    <property type="entry name" value="3-carboxy-cis,cis-mucoante lactonizing enzyme"/>
    <property type="match status" value="1"/>
</dbReference>
<dbReference type="Pfam" id="PF08309">
    <property type="entry name" value="LVIVD"/>
    <property type="match status" value="1"/>
</dbReference>
<dbReference type="InParanoid" id="A0A554MX38"/>
<sequence>MRWGGASAHEWDSTSTTQTSDNRKPAQVGETSGGDVRNAGYHSLGGLGTESGRSGRANNPHEGAVTEIRTHGDFAYIGMFSSRGDSEGRGMAVVDISAYNNAKTEAEVDNAEMSVVSFFRNTNAATAYMDLKLSGDGNYVFVGTQPITALFDETPTGPGYDPNDSGTSGTNSGGVLAIDVLDPYNPQLVDSADYFNTGIHNLFHHRIDGTDYVFACKDINFGTAGVNVFRFDRQPGTLTQVNRWTVTPDGEGHNNAQGDVTPTGGLDFYCHDVEVQDDPVTGRPTVYVAYWNAGVRVLDASDPTALEQIGHFPMRQAHFTTPAPDLIDGNRVLVASHEEPSNDRDGSGDGDPVDDKRNPYSTGSVLIADANGIYDHVDPEDGTNPEGEEATVTDIELLDDWTWQDAAEIDGKDDTEFDNFELSPHNSDVAKHVDPRTGSESFWVHQAHYHGGLRYLRIIPPNSGSQQGRDNSNENGSAGWKLEERGWTRPDKGVPRESTMEGLSAVTPNIWGAVESNGVTFAADINQGVHAMRHEDIPLGGADPIVGVERSGDPPVFRPGGTNGIELDVTFADSDVLLRDRLPDGWAVAGEGDGTEVVDGGETYVEFDGASAGDSLRYFAEAPDEGGNGSFGPVQASADGGDSWVTLADSSRTVYVVGQPNGLVLGTAAGAVGALAHQRDRVRDGLADLTGRSD</sequence>
<dbReference type="RefSeq" id="WP_144262970.1">
    <property type="nucleotide sequence ID" value="NZ_QMDX01000011.1"/>
</dbReference>
<evidence type="ECO:0008006" key="4">
    <source>
        <dbReference type="Google" id="ProtNLM"/>
    </source>
</evidence>
<keyword evidence="3" id="KW-1185">Reference proteome</keyword>
<feature type="compositionally biased region" description="Basic and acidic residues" evidence="1">
    <location>
        <begin position="337"/>
        <end position="358"/>
    </location>
</feature>
<reference evidence="2 3" key="1">
    <citation type="submission" date="2018-06" db="EMBL/GenBank/DDBJ databases">
        <title>Natronomonas sp. F16-60 a new haloarchaeon isolated from a solar saltern of Isla Cristina, Huelva, Spain.</title>
        <authorList>
            <person name="Duran-Viseras A."/>
            <person name="Sanchez-Porro C."/>
            <person name="Ventosa A."/>
        </authorList>
    </citation>
    <scope>NUCLEOTIDE SEQUENCE [LARGE SCALE GENOMIC DNA]</scope>
    <source>
        <strain evidence="2 3">F16-60</strain>
    </source>
</reference>
<dbReference type="EMBL" id="QMDX01000011">
    <property type="protein sequence ID" value="TSD09684.1"/>
    <property type="molecule type" value="Genomic_DNA"/>
</dbReference>
<evidence type="ECO:0000313" key="3">
    <source>
        <dbReference type="Proteomes" id="UP000319894"/>
    </source>
</evidence>
<dbReference type="AlphaFoldDB" id="A0A554MX38"/>
<evidence type="ECO:0000256" key="1">
    <source>
        <dbReference type="SAM" id="MobiDB-lite"/>
    </source>
</evidence>
<feature type="region of interest" description="Disordered" evidence="1">
    <location>
        <begin position="1"/>
        <end position="61"/>
    </location>
</feature>
<feature type="region of interest" description="Disordered" evidence="1">
    <location>
        <begin position="337"/>
        <end position="362"/>
    </location>
</feature>
<dbReference type="Proteomes" id="UP000319894">
    <property type="component" value="Unassembled WGS sequence"/>
</dbReference>